<dbReference type="GO" id="GO:0042910">
    <property type="term" value="F:xenobiotic transmembrane transporter activity"/>
    <property type="evidence" value="ECO:0007669"/>
    <property type="project" value="TreeGrafter"/>
</dbReference>
<comment type="similarity">
    <text evidence="2">Belongs to the resistance-nodulation-cell division (RND) (TC 2.A.6) family.</text>
</comment>
<dbReference type="FunFam" id="1.20.1640.10:FF:000001">
    <property type="entry name" value="Efflux pump membrane transporter"/>
    <property type="match status" value="1"/>
</dbReference>
<feature type="transmembrane region" description="Helical" evidence="9">
    <location>
        <begin position="12"/>
        <end position="32"/>
    </location>
</feature>
<dbReference type="SUPFAM" id="SSF82693">
    <property type="entry name" value="Multidrug efflux transporter AcrB pore domain, PN1, PN2, PC1 and PC2 subdomains"/>
    <property type="match status" value="4"/>
</dbReference>
<keyword evidence="7 9" id="KW-1133">Transmembrane helix</keyword>
<dbReference type="GO" id="GO:0005886">
    <property type="term" value="C:plasma membrane"/>
    <property type="evidence" value="ECO:0007669"/>
    <property type="project" value="UniProtKB-SubCell"/>
</dbReference>
<dbReference type="OrthoDB" id="9758940at2"/>
<evidence type="ECO:0000256" key="5">
    <source>
        <dbReference type="ARBA" id="ARBA00022519"/>
    </source>
</evidence>
<dbReference type="Gene3D" id="3.30.70.1440">
    <property type="entry name" value="Multidrug efflux transporter AcrB pore domain"/>
    <property type="match status" value="1"/>
</dbReference>
<dbReference type="STRING" id="679937.Bcop_1140"/>
<dbReference type="NCBIfam" id="TIGR00915">
    <property type="entry name" value="2A0602"/>
    <property type="match status" value="1"/>
</dbReference>
<dbReference type="InterPro" id="IPR027463">
    <property type="entry name" value="AcrB_DN_DC_subdom"/>
</dbReference>
<comment type="subcellular location">
    <subcellularLocation>
        <location evidence="1">Cell inner membrane</location>
        <topology evidence="1">Multi-pass membrane protein</topology>
    </subcellularLocation>
</comment>
<dbReference type="PANTHER" id="PTHR32063">
    <property type="match status" value="1"/>
</dbReference>
<dbReference type="PRINTS" id="PR00702">
    <property type="entry name" value="ACRIFLAVINRP"/>
</dbReference>
<dbReference type="InterPro" id="IPR004764">
    <property type="entry name" value="MdtF-like"/>
</dbReference>
<dbReference type="EMBL" id="CM001167">
    <property type="protein sequence ID" value="EGJ71344.1"/>
    <property type="molecule type" value="Genomic_DNA"/>
</dbReference>
<keyword evidence="6 9" id="KW-0812">Transmembrane</keyword>
<evidence type="ECO:0000313" key="10">
    <source>
        <dbReference type="EMBL" id="EGJ71344.1"/>
    </source>
</evidence>
<dbReference type="AlphaFoldDB" id="F3ZU99"/>
<feature type="transmembrane region" description="Helical" evidence="9">
    <location>
        <begin position="977"/>
        <end position="996"/>
    </location>
</feature>
<evidence type="ECO:0000256" key="8">
    <source>
        <dbReference type="ARBA" id="ARBA00023136"/>
    </source>
</evidence>
<keyword evidence="4" id="KW-1003">Cell membrane</keyword>
<protein>
    <submittedName>
        <fullName evidence="10">Transporter, hydrophobe/amphiphile efflux-1 (HAE1) family</fullName>
    </submittedName>
</protein>
<dbReference type="eggNOG" id="COG0841">
    <property type="taxonomic scope" value="Bacteria"/>
</dbReference>
<dbReference type="Gene3D" id="1.20.1640.10">
    <property type="entry name" value="Multidrug efflux transporter AcrB transmembrane domain"/>
    <property type="match status" value="2"/>
</dbReference>
<dbReference type="Pfam" id="PF00873">
    <property type="entry name" value="ACR_tran"/>
    <property type="match status" value="1"/>
</dbReference>
<evidence type="ECO:0000256" key="1">
    <source>
        <dbReference type="ARBA" id="ARBA00004429"/>
    </source>
</evidence>
<dbReference type="Proteomes" id="UP000018439">
    <property type="component" value="Chromosome"/>
</dbReference>
<keyword evidence="11" id="KW-1185">Reference proteome</keyword>
<name>F3ZU99_9BACE</name>
<evidence type="ECO:0000256" key="9">
    <source>
        <dbReference type="SAM" id="Phobius"/>
    </source>
</evidence>
<dbReference type="HOGENOM" id="CLU_002755_1_2_10"/>
<evidence type="ECO:0000256" key="2">
    <source>
        <dbReference type="ARBA" id="ARBA00010942"/>
    </source>
</evidence>
<feature type="transmembrane region" description="Helical" evidence="9">
    <location>
        <begin position="931"/>
        <end position="956"/>
    </location>
</feature>
<dbReference type="GO" id="GO:0009636">
    <property type="term" value="P:response to toxic substance"/>
    <property type="evidence" value="ECO:0007669"/>
    <property type="project" value="UniProtKB-ARBA"/>
</dbReference>
<keyword evidence="8 9" id="KW-0472">Membrane</keyword>
<feature type="transmembrane region" description="Helical" evidence="9">
    <location>
        <begin position="901"/>
        <end position="925"/>
    </location>
</feature>
<dbReference type="Gene3D" id="3.30.2090.10">
    <property type="entry name" value="Multidrug efflux transporter AcrB TolC docking domain, DN and DC subdomains"/>
    <property type="match status" value="2"/>
</dbReference>
<proteinExistence type="inferred from homology"/>
<dbReference type="SUPFAM" id="SSF82714">
    <property type="entry name" value="Multidrug efflux transporter AcrB TolC docking domain, DN and DC subdomains"/>
    <property type="match status" value="2"/>
</dbReference>
<evidence type="ECO:0000313" key="11">
    <source>
        <dbReference type="Proteomes" id="UP000018439"/>
    </source>
</evidence>
<dbReference type="Gene3D" id="3.30.70.1430">
    <property type="entry name" value="Multidrug efflux transporter AcrB pore domain"/>
    <property type="match status" value="2"/>
</dbReference>
<feature type="transmembrane region" description="Helical" evidence="9">
    <location>
        <begin position="363"/>
        <end position="383"/>
    </location>
</feature>
<sequence>MLKTFIDRPVLSTVISIFIVVLGVIGIVTLPVEQYPDIAPPTVNISTQYPGANADVIMKSVVIPIEEAVNGVEGMTYMSSSASNSGMASIEVYFAKGVDPDIAAVNVQNLVATVTPILPAEVNKIGVTVKKQLSSYILGISLSSENPDYDGQFIQNYADINLIPQIKRVYGVGDASVMGAKTYSMRVWLKPDVMASYKMNPTEVIAALADQNIEAAPGELGQNSDQTYQYTLRYTGRLESPEEFENIIIRSSDSHILKLKDVANVDLGSLSYNIISKTNGNESVFISISQTAGSNAQEVINNIKNVLDEAAPSFPPGLKMSYLMDANNFLDASISKVLQTLFEALILVFLVVFLFLQDWKSTLIPGIAVPVAIIGTFFFLQVMGFSVNILTLFALVLAIGIVVDDAIIVVEAVHAHMEAGETDPRQAAIAAMKEISPAIVSITLVMSSVFIPVSFIGGTSGVFFRQFGLTLAIAIALSAVNALTLSPALCALFLKPDLKSGEKKKNFAQRFFVFFNANFDAATQKYKSSLHFLGKKGHRWITVAIIITFSGLLYFMMQTTPTGFVPQEDGGTMVGLVSLPPGSSLERTDSVVNELIQITKEVEEINFATEITGVNFLGGMGGIASSYSTIFMNLKHWNERDKKPDDIAAYLSQRTASIPNATFMFFGMPTLQGFGMSTGVEMKMQDKTGGDIFTFYDNVNNFLAGMNQRKEVMVAMTTFNPNFPQREISADIAKIKEAGLTLQDVMTAMQAYIGSMYVSDFNLYGKQYRVMLQAPPEYRKQLEDLEGIQIRTAYGEMAPLTEFISTKPVMGPQALTRFNMFQSMDVTIMPNSIDGYSSGDVINAVKEVAANTLPTGYGYEFSGMTREETSQGSQVGIIFFICIVFVYLLLAALYESYIIPLAVLLSLPIGLAGVFIFIKIFGSHIGIVNNIYVQISMIMLIGLLAKNAILIVEYALQRRQQGQTVVEAAVNGAVARLRPILMTSFALIIGLLPLMFASGAGATGNRSIGISAVGGMFVGTMIGVLVIPTLYIVFQTIQDRFSKKTSKK</sequence>
<keyword evidence="3" id="KW-0813">Transport</keyword>
<accession>F3ZU99</accession>
<evidence type="ECO:0000256" key="4">
    <source>
        <dbReference type="ARBA" id="ARBA00022475"/>
    </source>
</evidence>
<dbReference type="PANTHER" id="PTHR32063:SF9">
    <property type="entry name" value="SIMILAR TO MULTIDRUG RESISTANCE PROTEIN MEXB"/>
    <property type="match status" value="1"/>
</dbReference>
<feature type="transmembrane region" description="Helical" evidence="9">
    <location>
        <begin position="469"/>
        <end position="494"/>
    </location>
</feature>
<evidence type="ECO:0000256" key="7">
    <source>
        <dbReference type="ARBA" id="ARBA00022989"/>
    </source>
</evidence>
<feature type="transmembrane region" description="Helical" evidence="9">
    <location>
        <begin position="1008"/>
        <end position="1034"/>
    </location>
</feature>
<evidence type="ECO:0000256" key="3">
    <source>
        <dbReference type="ARBA" id="ARBA00022448"/>
    </source>
</evidence>
<keyword evidence="5" id="KW-0997">Cell inner membrane</keyword>
<feature type="transmembrane region" description="Helical" evidence="9">
    <location>
        <begin position="389"/>
        <end position="414"/>
    </location>
</feature>
<gene>
    <name evidence="10" type="ORF">Bcop_1140</name>
</gene>
<evidence type="ECO:0000256" key="6">
    <source>
        <dbReference type="ARBA" id="ARBA00022692"/>
    </source>
</evidence>
<dbReference type="InterPro" id="IPR001036">
    <property type="entry name" value="Acrflvin-R"/>
</dbReference>
<dbReference type="SUPFAM" id="SSF82866">
    <property type="entry name" value="Multidrug efflux transporter AcrB transmembrane domain"/>
    <property type="match status" value="2"/>
</dbReference>
<feature type="transmembrane region" description="Helical" evidence="9">
    <location>
        <begin position="435"/>
        <end position="457"/>
    </location>
</feature>
<feature type="transmembrane region" description="Helical" evidence="9">
    <location>
        <begin position="875"/>
        <end position="894"/>
    </location>
</feature>
<feature type="transmembrane region" description="Helical" evidence="9">
    <location>
        <begin position="540"/>
        <end position="557"/>
    </location>
</feature>
<dbReference type="GO" id="GO:0015562">
    <property type="term" value="F:efflux transmembrane transporter activity"/>
    <property type="evidence" value="ECO:0007669"/>
    <property type="project" value="InterPro"/>
</dbReference>
<dbReference type="FunFam" id="3.30.70.1430:FF:000001">
    <property type="entry name" value="Efflux pump membrane transporter"/>
    <property type="match status" value="1"/>
</dbReference>
<dbReference type="Gene3D" id="3.30.70.1320">
    <property type="entry name" value="Multidrug efflux transporter AcrB pore domain like"/>
    <property type="match status" value="1"/>
</dbReference>
<feature type="transmembrane region" description="Helical" evidence="9">
    <location>
        <begin position="337"/>
        <end position="356"/>
    </location>
</feature>
<reference evidence="10 11" key="1">
    <citation type="journal article" date="2011" name="Stand. Genomic Sci.">
        <title>Non-contiguous finished genome sequence of Bacteroides coprosuis type strain (PC139).</title>
        <authorList>
            <person name="Land M."/>
            <person name="Held B."/>
            <person name="Gronow S."/>
            <person name="Abt B."/>
            <person name="Lucas S."/>
            <person name="Del Rio T.G."/>
            <person name="Nolan M."/>
            <person name="Tice H."/>
            <person name="Cheng J.F."/>
            <person name="Pitluck S."/>
            <person name="Liolios K."/>
            <person name="Pagani I."/>
            <person name="Ivanova N."/>
            <person name="Mavromatis K."/>
            <person name="Mikhailova N."/>
            <person name="Pati A."/>
            <person name="Tapia R."/>
            <person name="Han C."/>
            <person name="Goodwin L."/>
            <person name="Chen A."/>
            <person name="Palaniappan K."/>
            <person name="Hauser L."/>
            <person name="Brambilla E.M."/>
            <person name="Rohde M."/>
            <person name="Goker M."/>
            <person name="Detter J.C."/>
            <person name="Woyke T."/>
            <person name="Bristow J."/>
            <person name="Eisen J.A."/>
            <person name="Markowitz V."/>
            <person name="Hugenholtz P."/>
            <person name="Kyrpides N.C."/>
            <person name="Klenk H.P."/>
            <person name="Lapidus A."/>
        </authorList>
    </citation>
    <scope>NUCLEOTIDE SEQUENCE [LARGE SCALE GENOMIC DNA]</scope>
    <source>
        <strain evidence="10 11">DSM 18011</strain>
    </source>
</reference>
<organism evidence="10 11">
    <name type="scientific">Bacteroides coprosuis DSM 18011</name>
    <dbReference type="NCBI Taxonomy" id="679937"/>
    <lineage>
        <taxon>Bacteria</taxon>
        <taxon>Pseudomonadati</taxon>
        <taxon>Bacteroidota</taxon>
        <taxon>Bacteroidia</taxon>
        <taxon>Bacteroidales</taxon>
        <taxon>Bacteroidaceae</taxon>
        <taxon>Bacteroides</taxon>
    </lineage>
</organism>